<keyword evidence="2" id="KW-0472">Membrane</keyword>
<feature type="transmembrane region" description="Helical" evidence="2">
    <location>
        <begin position="202"/>
        <end position="222"/>
    </location>
</feature>
<dbReference type="AlphaFoldDB" id="A0AAD5YFS9"/>
<feature type="domain" description="DUF6534" evidence="3">
    <location>
        <begin position="140"/>
        <end position="226"/>
    </location>
</feature>
<dbReference type="PANTHER" id="PTHR40465:SF1">
    <property type="entry name" value="DUF6534 DOMAIN-CONTAINING PROTEIN"/>
    <property type="match status" value="1"/>
</dbReference>
<feature type="region of interest" description="Disordered" evidence="1">
    <location>
        <begin position="267"/>
        <end position="288"/>
    </location>
</feature>
<sequence length="288" mass="31757">MSEHATAIPTASGLLGGYVIEIFIAILLYGISIAQSYVYWLNCGQDAAYLKIIVSIVMSSGVCVASGMLVVLFVQAFYLRRVWILSHRNKLLTIVPSLILLLRISFGFATCALTYTMKTWTEFREEIGPMFTLSAGIALSALMDLLIAGILIFHLHSSKTGFKETDHLIQKLMSYAVNTGAITMICSIGVVFIFVFQKDSLLFAGLWLMCSKLYANSMFGTLNARQLLRKQPSSFNASDMGRFHATTGPMRPIEIFQESTKVTDGEAFQMSHTGSNDDGSRRKVGELA</sequence>
<feature type="compositionally biased region" description="Basic and acidic residues" evidence="1">
    <location>
        <begin position="278"/>
        <end position="288"/>
    </location>
</feature>
<evidence type="ECO:0000313" key="4">
    <source>
        <dbReference type="EMBL" id="KAJ3486274.1"/>
    </source>
</evidence>
<dbReference type="Proteomes" id="UP001212997">
    <property type="component" value="Unassembled WGS sequence"/>
</dbReference>
<keyword evidence="2" id="KW-0812">Transmembrane</keyword>
<evidence type="ECO:0000256" key="1">
    <source>
        <dbReference type="SAM" id="MobiDB-lite"/>
    </source>
</evidence>
<feature type="transmembrane region" description="Helical" evidence="2">
    <location>
        <begin position="12"/>
        <end position="40"/>
    </location>
</feature>
<dbReference type="EMBL" id="JANAWD010000126">
    <property type="protein sequence ID" value="KAJ3486274.1"/>
    <property type="molecule type" value="Genomic_DNA"/>
</dbReference>
<feature type="transmembrane region" description="Helical" evidence="2">
    <location>
        <begin position="91"/>
        <end position="115"/>
    </location>
</feature>
<feature type="transmembrane region" description="Helical" evidence="2">
    <location>
        <begin position="175"/>
        <end position="196"/>
    </location>
</feature>
<feature type="transmembrane region" description="Helical" evidence="2">
    <location>
        <begin position="52"/>
        <end position="79"/>
    </location>
</feature>
<reference evidence="4" key="1">
    <citation type="submission" date="2022-07" db="EMBL/GenBank/DDBJ databases">
        <title>Genome Sequence of Physisporinus lineatus.</title>
        <authorList>
            <person name="Buettner E."/>
        </authorList>
    </citation>
    <scope>NUCLEOTIDE SEQUENCE</scope>
    <source>
        <strain evidence="4">VT162</strain>
    </source>
</reference>
<dbReference type="Pfam" id="PF20152">
    <property type="entry name" value="DUF6534"/>
    <property type="match status" value="1"/>
</dbReference>
<feature type="transmembrane region" description="Helical" evidence="2">
    <location>
        <begin position="135"/>
        <end position="155"/>
    </location>
</feature>
<gene>
    <name evidence="4" type="ORF">NLI96_g4346</name>
</gene>
<proteinExistence type="predicted"/>
<keyword evidence="5" id="KW-1185">Reference proteome</keyword>
<comment type="caution">
    <text evidence="4">The sequence shown here is derived from an EMBL/GenBank/DDBJ whole genome shotgun (WGS) entry which is preliminary data.</text>
</comment>
<keyword evidence="2" id="KW-1133">Transmembrane helix</keyword>
<protein>
    <recommendedName>
        <fullName evidence="3">DUF6534 domain-containing protein</fullName>
    </recommendedName>
</protein>
<dbReference type="PANTHER" id="PTHR40465">
    <property type="entry name" value="CHROMOSOME 1, WHOLE GENOME SHOTGUN SEQUENCE"/>
    <property type="match status" value="1"/>
</dbReference>
<accession>A0AAD5YFS9</accession>
<dbReference type="InterPro" id="IPR045339">
    <property type="entry name" value="DUF6534"/>
</dbReference>
<name>A0AAD5YFS9_9APHY</name>
<evidence type="ECO:0000313" key="5">
    <source>
        <dbReference type="Proteomes" id="UP001212997"/>
    </source>
</evidence>
<organism evidence="4 5">
    <name type="scientific">Meripilus lineatus</name>
    <dbReference type="NCBI Taxonomy" id="2056292"/>
    <lineage>
        <taxon>Eukaryota</taxon>
        <taxon>Fungi</taxon>
        <taxon>Dikarya</taxon>
        <taxon>Basidiomycota</taxon>
        <taxon>Agaricomycotina</taxon>
        <taxon>Agaricomycetes</taxon>
        <taxon>Polyporales</taxon>
        <taxon>Meripilaceae</taxon>
        <taxon>Meripilus</taxon>
    </lineage>
</organism>
<evidence type="ECO:0000256" key="2">
    <source>
        <dbReference type="SAM" id="Phobius"/>
    </source>
</evidence>
<evidence type="ECO:0000259" key="3">
    <source>
        <dbReference type="Pfam" id="PF20152"/>
    </source>
</evidence>